<dbReference type="AlphaFoldDB" id="A0A914Q4H7"/>
<keyword evidence="1" id="KW-1185">Reference proteome</keyword>
<accession>A0A914Q4H7</accession>
<dbReference type="WBParaSite" id="PDA_v2.g26250.t1">
    <property type="protein sequence ID" value="PDA_v2.g26250.t1"/>
    <property type="gene ID" value="PDA_v2.g26250"/>
</dbReference>
<organism evidence="1 2">
    <name type="scientific">Panagrolaimus davidi</name>
    <dbReference type="NCBI Taxonomy" id="227884"/>
    <lineage>
        <taxon>Eukaryota</taxon>
        <taxon>Metazoa</taxon>
        <taxon>Ecdysozoa</taxon>
        <taxon>Nematoda</taxon>
        <taxon>Chromadorea</taxon>
        <taxon>Rhabditida</taxon>
        <taxon>Tylenchina</taxon>
        <taxon>Panagrolaimomorpha</taxon>
        <taxon>Panagrolaimoidea</taxon>
        <taxon>Panagrolaimidae</taxon>
        <taxon>Panagrolaimus</taxon>
    </lineage>
</organism>
<evidence type="ECO:0000313" key="2">
    <source>
        <dbReference type="WBParaSite" id="PDA_v2.g26250.t1"/>
    </source>
</evidence>
<reference evidence="2" key="1">
    <citation type="submission" date="2022-11" db="UniProtKB">
        <authorList>
            <consortium name="WormBaseParasite"/>
        </authorList>
    </citation>
    <scope>IDENTIFICATION</scope>
</reference>
<dbReference type="Proteomes" id="UP000887578">
    <property type="component" value="Unplaced"/>
</dbReference>
<proteinExistence type="predicted"/>
<name>A0A914Q4H7_9BILA</name>
<protein>
    <submittedName>
        <fullName evidence="2">Uncharacterized protein</fullName>
    </submittedName>
</protein>
<sequence length="87" mass="9988">MVARFVCYKLLVYPCTKCRTIYDASGKNGHAKRPLSAIIFDENAEEFLTTVSENAHYYEGPRNLNQIRVKSLKILEQFVELKSGFLV</sequence>
<evidence type="ECO:0000313" key="1">
    <source>
        <dbReference type="Proteomes" id="UP000887578"/>
    </source>
</evidence>